<dbReference type="VEuPathDB" id="TriTrypDB:TvY486_1104310"/>
<accession>G0UAW0</accession>
<evidence type="ECO:0000313" key="2">
    <source>
        <dbReference type="EMBL" id="CCC52947.1"/>
    </source>
</evidence>
<feature type="compositionally biased region" description="Low complexity" evidence="1">
    <location>
        <begin position="158"/>
        <end position="169"/>
    </location>
</feature>
<feature type="region of interest" description="Disordered" evidence="1">
    <location>
        <begin position="77"/>
        <end position="139"/>
    </location>
</feature>
<gene>
    <name evidence="2" type="ORF">TVY486_1104310</name>
</gene>
<sequence>MQQSEFNGVEAELREIERDFTSGDANVFGTQEIREGFVRDLGRIADIETQIFYKSCSLLSVGTAEDHKIRSMMYTSADSSHDAGDGGANNRSESNCPHQFSARRGRAEKGGAVNDADRSILSPPDSDMGASTRFSDVPFSRRRMSDISLGDFDDSARQQQQQSHQSTQQNPSHGSQQESLTFCSDNGFSERPFQNIARHFKLMESEFNAIGEHMRQMSTHVLGLNEIAERGRAAGIGYGP</sequence>
<feature type="region of interest" description="Disordered" evidence="1">
    <location>
        <begin position="153"/>
        <end position="186"/>
    </location>
</feature>
<name>G0UAW0_TRYVY</name>
<feature type="compositionally biased region" description="Polar residues" evidence="1">
    <location>
        <begin position="89"/>
        <end position="98"/>
    </location>
</feature>
<organism evidence="2">
    <name type="scientific">Trypanosoma vivax (strain Y486)</name>
    <dbReference type="NCBI Taxonomy" id="1055687"/>
    <lineage>
        <taxon>Eukaryota</taxon>
        <taxon>Discoba</taxon>
        <taxon>Euglenozoa</taxon>
        <taxon>Kinetoplastea</taxon>
        <taxon>Metakinetoplastina</taxon>
        <taxon>Trypanosomatida</taxon>
        <taxon>Trypanosomatidae</taxon>
        <taxon>Trypanosoma</taxon>
        <taxon>Duttonella</taxon>
    </lineage>
</organism>
<reference evidence="2" key="1">
    <citation type="journal article" date="2012" name="Proc. Natl. Acad. Sci. U.S.A.">
        <title>Antigenic diversity is generated by distinct evolutionary mechanisms in African trypanosome species.</title>
        <authorList>
            <person name="Jackson A.P."/>
            <person name="Berry A."/>
            <person name="Aslett M."/>
            <person name="Allison H.C."/>
            <person name="Burton P."/>
            <person name="Vavrova-Anderson J."/>
            <person name="Brown R."/>
            <person name="Browne H."/>
            <person name="Corton N."/>
            <person name="Hauser H."/>
            <person name="Gamble J."/>
            <person name="Gilderthorp R."/>
            <person name="Marcello L."/>
            <person name="McQuillan J."/>
            <person name="Otto T.D."/>
            <person name="Quail M.A."/>
            <person name="Sanders M.J."/>
            <person name="van Tonder A."/>
            <person name="Ginger M.L."/>
            <person name="Field M.C."/>
            <person name="Barry J.D."/>
            <person name="Hertz-Fowler C."/>
            <person name="Berriman M."/>
        </authorList>
    </citation>
    <scope>NUCLEOTIDE SEQUENCE</scope>
    <source>
        <strain evidence="2">Y486</strain>
    </source>
</reference>
<dbReference type="EMBL" id="HE573027">
    <property type="protein sequence ID" value="CCC52947.1"/>
    <property type="molecule type" value="Genomic_DNA"/>
</dbReference>
<evidence type="ECO:0000256" key="1">
    <source>
        <dbReference type="SAM" id="MobiDB-lite"/>
    </source>
</evidence>
<feature type="compositionally biased region" description="Polar residues" evidence="1">
    <location>
        <begin position="170"/>
        <end position="186"/>
    </location>
</feature>
<proteinExistence type="predicted"/>
<dbReference type="AlphaFoldDB" id="G0UAW0"/>
<dbReference type="OMA" id="QDAFVHE"/>
<protein>
    <submittedName>
        <fullName evidence="2">Uncharacterized protein</fullName>
    </submittedName>
</protein>